<evidence type="ECO:0000256" key="12">
    <source>
        <dbReference type="ARBA" id="ARBA00023033"/>
    </source>
</evidence>
<evidence type="ECO:0000256" key="7">
    <source>
        <dbReference type="ARBA" id="ARBA00022723"/>
    </source>
</evidence>
<dbReference type="InterPro" id="IPR001128">
    <property type="entry name" value="Cyt_P450"/>
</dbReference>
<comment type="similarity">
    <text evidence="5 15">Belongs to the cytochrome P450 family.</text>
</comment>
<comment type="function">
    <text evidence="2">May be involved in the metabolism of insect hormones and in the breakdown of synthetic insecticides.</text>
</comment>
<evidence type="ECO:0000256" key="10">
    <source>
        <dbReference type="ARBA" id="ARBA00023002"/>
    </source>
</evidence>
<evidence type="ECO:0000256" key="2">
    <source>
        <dbReference type="ARBA" id="ARBA00003690"/>
    </source>
</evidence>
<organism evidence="16">
    <name type="scientific">Chrysoperla zastrowi sillemi</name>
    <dbReference type="NCBI Taxonomy" id="482137"/>
    <lineage>
        <taxon>Eukaryota</taxon>
        <taxon>Metazoa</taxon>
        <taxon>Ecdysozoa</taxon>
        <taxon>Arthropoda</taxon>
        <taxon>Hexapoda</taxon>
        <taxon>Insecta</taxon>
        <taxon>Pterygota</taxon>
        <taxon>Neoptera</taxon>
        <taxon>Endopterygota</taxon>
        <taxon>Neuroptera</taxon>
        <taxon>Hemerobiiformia</taxon>
        <taxon>Chrysopidae</taxon>
        <taxon>Chrysopinae</taxon>
        <taxon>Chrysoperla</taxon>
    </lineage>
</organism>
<keyword evidence="13" id="KW-0472">Membrane</keyword>
<evidence type="ECO:0000256" key="9">
    <source>
        <dbReference type="ARBA" id="ARBA00022848"/>
    </source>
</evidence>
<dbReference type="CDD" id="cd20628">
    <property type="entry name" value="CYP4"/>
    <property type="match status" value="1"/>
</dbReference>
<dbReference type="AlphaFoldDB" id="A0A9E7Y746"/>
<dbReference type="SUPFAM" id="SSF48264">
    <property type="entry name" value="Cytochrome P450"/>
    <property type="match status" value="1"/>
</dbReference>
<keyword evidence="10 15" id="KW-0560">Oxidoreductase</keyword>
<evidence type="ECO:0000256" key="8">
    <source>
        <dbReference type="ARBA" id="ARBA00022824"/>
    </source>
</evidence>
<dbReference type="GO" id="GO:0020037">
    <property type="term" value="F:heme binding"/>
    <property type="evidence" value="ECO:0007669"/>
    <property type="project" value="InterPro"/>
</dbReference>
<protein>
    <submittedName>
        <fullName evidence="16">Cytochrome P450 CYP4413A1</fullName>
    </submittedName>
</protein>
<accession>A0A9E7Y746</accession>
<dbReference type="GO" id="GO:0005789">
    <property type="term" value="C:endoplasmic reticulum membrane"/>
    <property type="evidence" value="ECO:0007669"/>
    <property type="project" value="UniProtKB-SubCell"/>
</dbReference>
<dbReference type="PRINTS" id="PR00385">
    <property type="entry name" value="P450"/>
</dbReference>
<dbReference type="PANTHER" id="PTHR24291:SF189">
    <property type="entry name" value="CYTOCHROME P450 4C3-RELATED"/>
    <property type="match status" value="1"/>
</dbReference>
<comment type="subcellular location">
    <subcellularLocation>
        <location evidence="4">Endoplasmic reticulum membrane</location>
        <topology evidence="4">Peripheral membrane protein</topology>
    </subcellularLocation>
    <subcellularLocation>
        <location evidence="3">Microsome membrane</location>
        <topology evidence="3">Peripheral membrane protein</topology>
    </subcellularLocation>
</comment>
<dbReference type="PRINTS" id="PR00463">
    <property type="entry name" value="EP450I"/>
</dbReference>
<dbReference type="InterPro" id="IPR017972">
    <property type="entry name" value="Cyt_P450_CS"/>
</dbReference>
<evidence type="ECO:0000256" key="3">
    <source>
        <dbReference type="ARBA" id="ARBA00004174"/>
    </source>
</evidence>
<dbReference type="PANTHER" id="PTHR24291">
    <property type="entry name" value="CYTOCHROME P450 FAMILY 4"/>
    <property type="match status" value="1"/>
</dbReference>
<dbReference type="Gene3D" id="1.10.630.10">
    <property type="entry name" value="Cytochrome P450"/>
    <property type="match status" value="1"/>
</dbReference>
<keyword evidence="8" id="KW-0256">Endoplasmic reticulum</keyword>
<evidence type="ECO:0000256" key="14">
    <source>
        <dbReference type="PIRSR" id="PIRSR602401-1"/>
    </source>
</evidence>
<dbReference type="InterPro" id="IPR050196">
    <property type="entry name" value="Cytochrome_P450_Monoox"/>
</dbReference>
<dbReference type="PROSITE" id="PS00086">
    <property type="entry name" value="CYTOCHROME_P450"/>
    <property type="match status" value="1"/>
</dbReference>
<dbReference type="GO" id="GO:0005506">
    <property type="term" value="F:iron ion binding"/>
    <property type="evidence" value="ECO:0007669"/>
    <property type="project" value="InterPro"/>
</dbReference>
<dbReference type="GO" id="GO:0016705">
    <property type="term" value="F:oxidoreductase activity, acting on paired donors, with incorporation or reduction of molecular oxygen"/>
    <property type="evidence" value="ECO:0007669"/>
    <property type="project" value="InterPro"/>
</dbReference>
<evidence type="ECO:0000256" key="1">
    <source>
        <dbReference type="ARBA" id="ARBA00001971"/>
    </source>
</evidence>
<name>A0A9E7Y746_9NEOP</name>
<keyword evidence="6 14" id="KW-0349">Heme</keyword>
<evidence type="ECO:0000313" key="16">
    <source>
        <dbReference type="EMBL" id="UZE89846.1"/>
    </source>
</evidence>
<keyword evidence="7 14" id="KW-0479">Metal-binding</keyword>
<keyword evidence="12 15" id="KW-0503">Monooxygenase</keyword>
<dbReference type="InterPro" id="IPR036396">
    <property type="entry name" value="Cyt_P450_sf"/>
</dbReference>
<evidence type="ECO:0000256" key="5">
    <source>
        <dbReference type="ARBA" id="ARBA00010617"/>
    </source>
</evidence>
<keyword evidence="9" id="KW-0492">Microsome</keyword>
<evidence type="ECO:0000256" key="13">
    <source>
        <dbReference type="ARBA" id="ARBA00023136"/>
    </source>
</evidence>
<reference evidence="16" key="1">
    <citation type="journal article" date="2022" name="Insects">
        <title>Comparative Transcriptome Analysis to Reveal Differentially Expressed cytochrome P450 in Response to Imidacloprid in the Aphid Lion, Chrysoperla zastrowi sillemi (Esben-Petersen).</title>
        <authorList>
            <person name="Pathak J."/>
            <person name="Ramasamy G.G."/>
            <person name="Agrawal A."/>
            <person name="Srivastava S."/>
            <person name="Basavaarya B.R."/>
            <person name="Muthugounder M."/>
            <person name="Muniyappa V.K."/>
            <person name="Maria P."/>
            <person name="Rai A."/>
            <person name="Venkatesan T."/>
        </authorList>
    </citation>
    <scope>NUCLEOTIDE SEQUENCE</scope>
</reference>
<dbReference type="EMBL" id="ON646330">
    <property type="protein sequence ID" value="UZE89846.1"/>
    <property type="molecule type" value="mRNA"/>
</dbReference>
<reference evidence="16" key="2">
    <citation type="submission" date="2022-05" db="EMBL/GenBank/DDBJ databases">
        <authorList>
            <person name="Pathak J."/>
            <person name="Thiruvengadam V."/>
            <person name="Gracy G.R."/>
        </authorList>
    </citation>
    <scope>NUCLEOTIDE SEQUENCE</scope>
</reference>
<feature type="binding site" description="axial binding residue" evidence="14">
    <location>
        <position position="441"/>
    </location>
    <ligand>
        <name>heme</name>
        <dbReference type="ChEBI" id="CHEBI:30413"/>
    </ligand>
    <ligandPart>
        <name>Fe</name>
        <dbReference type="ChEBI" id="CHEBI:18248"/>
    </ligandPart>
</feature>
<dbReference type="GO" id="GO:0004497">
    <property type="term" value="F:monooxygenase activity"/>
    <property type="evidence" value="ECO:0007669"/>
    <property type="project" value="UniProtKB-KW"/>
</dbReference>
<evidence type="ECO:0000256" key="4">
    <source>
        <dbReference type="ARBA" id="ARBA00004406"/>
    </source>
</evidence>
<comment type="cofactor">
    <cofactor evidence="1 14">
        <name>heme</name>
        <dbReference type="ChEBI" id="CHEBI:30413"/>
    </cofactor>
</comment>
<evidence type="ECO:0000256" key="6">
    <source>
        <dbReference type="ARBA" id="ARBA00022617"/>
    </source>
</evidence>
<evidence type="ECO:0000256" key="15">
    <source>
        <dbReference type="RuleBase" id="RU000461"/>
    </source>
</evidence>
<evidence type="ECO:0000256" key="11">
    <source>
        <dbReference type="ARBA" id="ARBA00023004"/>
    </source>
</evidence>
<keyword evidence="11 14" id="KW-0408">Iron</keyword>
<dbReference type="Pfam" id="PF00067">
    <property type="entry name" value="p450"/>
    <property type="match status" value="1"/>
</dbReference>
<sequence length="494" mass="57196">MFLIFLAITFILFIVFDTIFRFQNRKLSLLAKQVPGPWGLPFLGMWYTVIDGPKGFLRLTSNLVKKYGNICRAWMGYSLYLVVSKPEDIEAILTNSVEKDYYLKFTSIFAGDGLFIAPAQIWKHRRKLINPTFNTKIVNSFHEKMVAKSNVLCKKLETRTSEDNYFDCYDSLFACTLDILFETNLDFSVDFQNGQLPYYLKYMKRITRLVVLWMGKFWLHTNITFNHSNFGKKLMQETQYMKRISANIIQEKTVEIRKKMSDENYTGNKVQKPFLEHIIYAKESGFPISETSVVNEVDTMIIAGSDTSAYVMSFALMTLGVLQDIQDKVHEEIISVFGNSDRECTLDDIKSMQYLEMVIKETMRLFAPTPLLARKVTTDVQLPNVVVPANTNCIICVLELHRSSDIYSDPLKFDPNRFLPEETAKRHPYAYIPFGGGARGCIGPKFAYLSMKIILTSILRKYKIYSDVNLENMELKMELFLKPVNGFRIRLEKR</sequence>
<proteinExistence type="evidence at transcript level"/>
<dbReference type="InterPro" id="IPR002401">
    <property type="entry name" value="Cyt_P450_E_grp-I"/>
</dbReference>